<feature type="binding site" evidence="7 10">
    <location>
        <position position="118"/>
    </location>
    <ligand>
        <name>Mg(2+)</name>
        <dbReference type="ChEBI" id="CHEBI:18420"/>
    </ligand>
</feature>
<feature type="binding site" evidence="7 10">
    <location>
        <position position="86"/>
    </location>
    <ligand>
        <name>Mg(2+)</name>
        <dbReference type="ChEBI" id="CHEBI:18420"/>
    </ligand>
</feature>
<dbReference type="Proteomes" id="UP000460298">
    <property type="component" value="Unassembled WGS sequence"/>
</dbReference>
<comment type="subunit">
    <text evidence="3 7">Homodecamer; pentamer of dimers.</text>
</comment>
<feature type="binding site" evidence="7 9">
    <location>
        <begin position="47"/>
        <end position="48"/>
    </location>
    <ligand>
        <name>3-methyl-2-oxobutanoate</name>
        <dbReference type="ChEBI" id="CHEBI:11851"/>
    </ligand>
</feature>
<dbReference type="InterPro" id="IPR040442">
    <property type="entry name" value="Pyrv_kinase-like_dom_sf"/>
</dbReference>
<keyword evidence="5 7" id="KW-0808">Transferase</keyword>
<evidence type="ECO:0000313" key="11">
    <source>
        <dbReference type="EMBL" id="KAB2931149.1"/>
    </source>
</evidence>
<evidence type="ECO:0000256" key="2">
    <source>
        <dbReference type="ARBA" id="ARBA00008676"/>
    </source>
</evidence>
<evidence type="ECO:0000313" key="12">
    <source>
        <dbReference type="Proteomes" id="UP000460298"/>
    </source>
</evidence>
<protein>
    <recommendedName>
        <fullName evidence="7">3-methyl-2-oxobutanoate hydroxymethyltransferase</fullName>
        <ecNumber evidence="7">2.1.2.11</ecNumber>
    </recommendedName>
    <alternativeName>
        <fullName evidence="7">Ketopantoate hydroxymethyltransferase</fullName>
        <shortName evidence="7">KPHMT</shortName>
    </alternativeName>
</protein>
<dbReference type="GO" id="GO:0005737">
    <property type="term" value="C:cytoplasm"/>
    <property type="evidence" value="ECO:0007669"/>
    <property type="project" value="UniProtKB-SubCell"/>
</dbReference>
<evidence type="ECO:0000256" key="4">
    <source>
        <dbReference type="ARBA" id="ARBA00022655"/>
    </source>
</evidence>
<dbReference type="GO" id="GO:0032259">
    <property type="term" value="P:methylation"/>
    <property type="evidence" value="ECO:0007669"/>
    <property type="project" value="UniProtKB-KW"/>
</dbReference>
<dbReference type="NCBIfam" id="NF001452">
    <property type="entry name" value="PRK00311.1"/>
    <property type="match status" value="1"/>
</dbReference>
<comment type="cofactor">
    <cofactor evidence="7 10">
        <name>Mg(2+)</name>
        <dbReference type="ChEBI" id="CHEBI:18420"/>
    </cofactor>
    <text evidence="7 10">Binds 1 Mg(2+) ion per subunit.</text>
</comment>
<keyword evidence="11" id="KW-0489">Methyltransferase</keyword>
<organism evidence="11 12">
    <name type="scientific">Leptonema illini</name>
    <dbReference type="NCBI Taxonomy" id="183"/>
    <lineage>
        <taxon>Bacteria</taxon>
        <taxon>Pseudomonadati</taxon>
        <taxon>Spirochaetota</taxon>
        <taxon>Spirochaetia</taxon>
        <taxon>Leptospirales</taxon>
        <taxon>Leptospiraceae</taxon>
        <taxon>Leptonema</taxon>
    </lineage>
</organism>
<evidence type="ECO:0000256" key="5">
    <source>
        <dbReference type="ARBA" id="ARBA00022679"/>
    </source>
</evidence>
<dbReference type="SUPFAM" id="SSF51621">
    <property type="entry name" value="Phosphoenolpyruvate/pyruvate domain"/>
    <property type="match status" value="1"/>
</dbReference>
<comment type="caution">
    <text evidence="11">The sequence shown here is derived from an EMBL/GenBank/DDBJ whole genome shotgun (WGS) entry which is preliminary data.</text>
</comment>
<dbReference type="GO" id="GO:0015940">
    <property type="term" value="P:pantothenate biosynthetic process"/>
    <property type="evidence" value="ECO:0007669"/>
    <property type="project" value="UniProtKB-UniRule"/>
</dbReference>
<dbReference type="FunFam" id="3.20.20.60:FF:000003">
    <property type="entry name" value="3-methyl-2-oxobutanoate hydroxymethyltransferase"/>
    <property type="match status" value="1"/>
</dbReference>
<comment type="similarity">
    <text evidence="2 7">Belongs to the PanB family.</text>
</comment>
<evidence type="ECO:0000256" key="7">
    <source>
        <dbReference type="HAMAP-Rule" id="MF_00156"/>
    </source>
</evidence>
<proteinExistence type="inferred from homology"/>
<dbReference type="EMBL" id="WBUI01000015">
    <property type="protein sequence ID" value="KAB2931149.1"/>
    <property type="molecule type" value="Genomic_DNA"/>
</dbReference>
<gene>
    <name evidence="7 11" type="primary">panB</name>
    <name evidence="11" type="ORF">F9K24_14450</name>
</gene>
<comment type="pathway">
    <text evidence="1 7">Cofactor biosynthesis; (R)-pantothenate biosynthesis; (R)-pantoate from 3-methyl-2-oxobutanoate: step 1/2.</text>
</comment>
<comment type="function">
    <text evidence="6 7">Catalyzes the reversible reaction in which hydroxymethyl group from 5,10-methylenetetrahydrofolate is transferred onto alpha-ketoisovalerate to form ketopantoate.</text>
</comment>
<evidence type="ECO:0000256" key="6">
    <source>
        <dbReference type="ARBA" id="ARBA00056497"/>
    </source>
</evidence>
<dbReference type="PANTHER" id="PTHR20881">
    <property type="entry name" value="3-METHYL-2-OXOBUTANOATE HYDROXYMETHYLTRANSFERASE"/>
    <property type="match status" value="1"/>
</dbReference>
<dbReference type="PANTHER" id="PTHR20881:SF0">
    <property type="entry name" value="3-METHYL-2-OXOBUTANOATE HYDROXYMETHYLTRANSFERASE"/>
    <property type="match status" value="1"/>
</dbReference>
<keyword evidence="4 7" id="KW-0566">Pantothenate biosynthesis</keyword>
<dbReference type="GO" id="GO:0008168">
    <property type="term" value="F:methyltransferase activity"/>
    <property type="evidence" value="ECO:0007669"/>
    <property type="project" value="UniProtKB-KW"/>
</dbReference>
<name>A0A833GZW5_9LEPT</name>
<dbReference type="NCBIfam" id="TIGR00222">
    <property type="entry name" value="panB"/>
    <property type="match status" value="1"/>
</dbReference>
<dbReference type="GO" id="GO:0003864">
    <property type="term" value="F:3-methyl-2-oxobutanoate hydroxymethyltransferase activity"/>
    <property type="evidence" value="ECO:0007669"/>
    <property type="project" value="UniProtKB-UniRule"/>
</dbReference>
<keyword evidence="7" id="KW-0963">Cytoplasm</keyword>
<dbReference type="EC" id="2.1.2.11" evidence="7"/>
<evidence type="ECO:0000256" key="9">
    <source>
        <dbReference type="PIRSR" id="PIRSR000388-2"/>
    </source>
</evidence>
<dbReference type="GO" id="GO:0000287">
    <property type="term" value="F:magnesium ion binding"/>
    <property type="evidence" value="ECO:0007669"/>
    <property type="project" value="TreeGrafter"/>
</dbReference>
<reference evidence="11 12" key="1">
    <citation type="submission" date="2019-10" db="EMBL/GenBank/DDBJ databases">
        <title>Extracellular Electron Transfer in a Candidatus Methanoperedens spp. Enrichment Culture.</title>
        <authorList>
            <person name="Berger S."/>
            <person name="Rangel Shaw D."/>
            <person name="Berben T."/>
            <person name="In 'T Zandt M."/>
            <person name="Frank J."/>
            <person name="Reimann J."/>
            <person name="Jetten M.S.M."/>
            <person name="Welte C.U."/>
        </authorList>
    </citation>
    <scope>NUCLEOTIDE SEQUENCE [LARGE SCALE GENOMIC DNA]</scope>
    <source>
        <strain evidence="11">SB12</strain>
    </source>
</reference>
<evidence type="ECO:0000256" key="8">
    <source>
        <dbReference type="PIRSR" id="PIRSR000388-1"/>
    </source>
</evidence>
<dbReference type="Pfam" id="PF02548">
    <property type="entry name" value="Pantoate_transf"/>
    <property type="match status" value="1"/>
</dbReference>
<comment type="subcellular location">
    <subcellularLocation>
        <location evidence="7">Cytoplasm</location>
    </subcellularLocation>
</comment>
<feature type="binding site" evidence="7 9">
    <location>
        <position position="86"/>
    </location>
    <ligand>
        <name>3-methyl-2-oxobutanoate</name>
        <dbReference type="ChEBI" id="CHEBI:11851"/>
    </ligand>
</feature>
<feature type="binding site" evidence="7 10">
    <location>
        <position position="47"/>
    </location>
    <ligand>
        <name>Mg(2+)</name>
        <dbReference type="ChEBI" id="CHEBI:18420"/>
    </ligand>
</feature>
<dbReference type="CDD" id="cd06557">
    <property type="entry name" value="KPHMT-like"/>
    <property type="match status" value="1"/>
</dbReference>
<dbReference type="AlphaFoldDB" id="A0A833GZW5"/>
<keyword evidence="7 10" id="KW-0460">Magnesium</keyword>
<keyword evidence="7 10" id="KW-0479">Metal-binding</keyword>
<accession>A0A833GZW5</accession>
<feature type="active site" description="Proton acceptor" evidence="7 8">
    <location>
        <position position="186"/>
    </location>
</feature>
<comment type="catalytic activity">
    <reaction evidence="7">
        <text>(6R)-5,10-methylene-5,6,7,8-tetrahydrofolate + 3-methyl-2-oxobutanoate + H2O = 2-dehydropantoate + (6S)-5,6,7,8-tetrahydrofolate</text>
        <dbReference type="Rhea" id="RHEA:11824"/>
        <dbReference type="ChEBI" id="CHEBI:11561"/>
        <dbReference type="ChEBI" id="CHEBI:11851"/>
        <dbReference type="ChEBI" id="CHEBI:15377"/>
        <dbReference type="ChEBI" id="CHEBI:15636"/>
        <dbReference type="ChEBI" id="CHEBI:57453"/>
        <dbReference type="EC" id="2.1.2.11"/>
    </reaction>
</comment>
<sequence>MSRKLRFPKDWIERKQQKEKISVLTCYDATSAVLVERAGVDAILVGDSMGMVIQGQKSTVPVLLEHIVYHGQCVRRGAPNTFLIVDLPFGTYHSSIEQGVSNAMQLLQQTEAQAVKLEGADEDTLKIIRKLVSGGAPVMGHIGFTPQSYLSLGGFRVQGKSTDAADALIEEAKALQEAGCFSMVLELMPADVARRVSEAVQIPTIGIGAGIHCDGQVQVFQDLLGLLPDFAPKHARKYDQAAERWIQAIGQYSEDVKSGSFPGPENSH</sequence>
<dbReference type="InterPro" id="IPR003700">
    <property type="entry name" value="Pantoate_hydroxy_MeTrfase"/>
</dbReference>
<dbReference type="UniPathway" id="UPA00028">
    <property type="reaction ID" value="UER00003"/>
</dbReference>
<dbReference type="InterPro" id="IPR015813">
    <property type="entry name" value="Pyrv/PenolPyrv_kinase-like_dom"/>
</dbReference>
<dbReference type="HAMAP" id="MF_00156">
    <property type="entry name" value="PanB"/>
    <property type="match status" value="1"/>
</dbReference>
<evidence type="ECO:0000256" key="10">
    <source>
        <dbReference type="PIRSR" id="PIRSR000388-3"/>
    </source>
</evidence>
<evidence type="ECO:0000256" key="3">
    <source>
        <dbReference type="ARBA" id="ARBA00011424"/>
    </source>
</evidence>
<dbReference type="PIRSF" id="PIRSF000388">
    <property type="entry name" value="Pantoate_hydroxy_MeTrfase"/>
    <property type="match status" value="1"/>
</dbReference>
<evidence type="ECO:0000256" key="1">
    <source>
        <dbReference type="ARBA" id="ARBA00005033"/>
    </source>
</evidence>
<dbReference type="Gene3D" id="3.20.20.60">
    <property type="entry name" value="Phosphoenolpyruvate-binding domains"/>
    <property type="match status" value="1"/>
</dbReference>
<feature type="binding site" evidence="7 9">
    <location>
        <position position="116"/>
    </location>
    <ligand>
        <name>3-methyl-2-oxobutanoate</name>
        <dbReference type="ChEBI" id="CHEBI:11851"/>
    </ligand>
</feature>